<dbReference type="AlphaFoldDB" id="A0A238JDH0"/>
<evidence type="ECO:0000313" key="1">
    <source>
        <dbReference type="EMBL" id="SMX28197.1"/>
    </source>
</evidence>
<organism evidence="1 2">
    <name type="scientific">Pelagimonas phthalicica</name>
    <dbReference type="NCBI Taxonomy" id="1037362"/>
    <lineage>
        <taxon>Bacteria</taxon>
        <taxon>Pseudomonadati</taxon>
        <taxon>Pseudomonadota</taxon>
        <taxon>Alphaproteobacteria</taxon>
        <taxon>Rhodobacterales</taxon>
        <taxon>Roseobacteraceae</taxon>
        <taxon>Pelagimonas</taxon>
    </lineage>
</organism>
<accession>A0A238JDH0</accession>
<dbReference type="RefSeq" id="WP_099245367.1">
    <property type="nucleotide sequence ID" value="NZ_FXXP01000002.1"/>
</dbReference>
<dbReference type="EMBL" id="FXXP01000002">
    <property type="protein sequence ID" value="SMX28197.1"/>
    <property type="molecule type" value="Genomic_DNA"/>
</dbReference>
<keyword evidence="2" id="KW-1185">Reference proteome</keyword>
<dbReference type="Proteomes" id="UP000225972">
    <property type="component" value="Unassembled WGS sequence"/>
</dbReference>
<evidence type="ECO:0000313" key="2">
    <source>
        <dbReference type="Proteomes" id="UP000225972"/>
    </source>
</evidence>
<protein>
    <submittedName>
        <fullName evidence="1">Uncharacterized protein</fullName>
    </submittedName>
</protein>
<sequence>MTKTQLLEHSIYNAARLRGLAYFNDYDVRYAEQFRRPIRYFIDPAVALLLFVWPGRLYDQERHNVSYLATFSYGSPGQEAEVVDALLSGECLFLTDLDADKAGGETPAFRHREMFPSHWTEFVNRLRSFLGQEVGRDSVGLTAEFQDAISDARNHLEGANEQINQGGLEIQKRLRAERMEAAAARLERTTIMQIAMQRRIRERQLVLPASQLPQTVFRPGETEVSAWSKALRDAGKKDSIRADAKVLAQLDMLNEAQAQKPRSQRVLNVLVTGDHAIHQAFFDRRLEAAQYGGRGGEIDSDGRFVPDWDREIFSRFMRTYTVRHPAQFVATLNQRQMRNKISGRQLFNEVVTGTEAIIAMITDSEAETIDLATEAVRDASSAIQRIQACIARITSKDRQRIQKSFDELQDKWLGSTQHSIIINRGAVIDRMRAARQIHEHVQLGDGQLEKFLEDEQLSLWNSVTQIGLATAAREALGQVRDALVERRRKRGKDETRMPAHLIFDYGPVIGDKRLHTVQEELELNNKSTFDEIDRRITTLDDDRIWSALLLSAVLAARASDWSRLIWYADKTREAFEAAAKSNHTDTQDEGYFETLYAAAIGRRMRHYESDFEEADGFLSRAIDHHAKAPEDDHKEQLRLARALSERGTLRLFEQFRRLRSSSPESCLTAEDMIIARDDLEHADRLARSHYDQLFKQNQIDHFDPRTQNQLRRVSGHVWRQATLNRPFFDLLGHFILPEAPGFPDSYTPSRFHDMVEEAKRAWQRLKTESAMNKARGRNEESTDAALADGVPEFDDEGEINAPLNSPLFLFDISVLTFADISEASDENRSKLETLRADIDEYYGKLRRTAATRHDRMMARDFYDWVTQRVDELLNS</sequence>
<dbReference type="OrthoDB" id="7856616at2"/>
<proteinExistence type="predicted"/>
<reference evidence="2" key="1">
    <citation type="submission" date="2017-05" db="EMBL/GenBank/DDBJ databases">
        <authorList>
            <person name="Rodrigo-Torres L."/>
            <person name="Arahal R. D."/>
            <person name="Lucena T."/>
        </authorList>
    </citation>
    <scope>NUCLEOTIDE SEQUENCE [LARGE SCALE GENOMIC DNA]</scope>
    <source>
        <strain evidence="2">CECT 8649</strain>
    </source>
</reference>
<gene>
    <name evidence="1" type="ORF">TRP8649_02312</name>
</gene>
<name>A0A238JDH0_9RHOB</name>